<name>A0A1E4TQ45_PACTA</name>
<proteinExistence type="predicted"/>
<dbReference type="Gene3D" id="3.40.30.10">
    <property type="entry name" value="Glutaredoxin"/>
    <property type="match status" value="1"/>
</dbReference>
<accession>A0A1E4TQ45</accession>
<feature type="compositionally biased region" description="Basic and acidic residues" evidence="1">
    <location>
        <begin position="108"/>
        <end position="129"/>
    </location>
</feature>
<dbReference type="EMBL" id="KV454017">
    <property type="protein sequence ID" value="ODV93870.1"/>
    <property type="molecule type" value="Genomic_DNA"/>
</dbReference>
<organism evidence="3 4">
    <name type="scientific">Pachysolen tannophilus NRRL Y-2460</name>
    <dbReference type="NCBI Taxonomy" id="669874"/>
    <lineage>
        <taxon>Eukaryota</taxon>
        <taxon>Fungi</taxon>
        <taxon>Dikarya</taxon>
        <taxon>Ascomycota</taxon>
        <taxon>Saccharomycotina</taxon>
        <taxon>Pichiomycetes</taxon>
        <taxon>Pachysolenaceae</taxon>
        <taxon>Pachysolen</taxon>
    </lineage>
</organism>
<evidence type="ECO:0000313" key="4">
    <source>
        <dbReference type="Proteomes" id="UP000094236"/>
    </source>
</evidence>
<dbReference type="OrthoDB" id="4026741at2759"/>
<evidence type="ECO:0000256" key="1">
    <source>
        <dbReference type="SAM" id="MobiDB-lite"/>
    </source>
</evidence>
<protein>
    <recommendedName>
        <fullName evidence="5">Glutaredoxin domain-containing protein</fullName>
    </recommendedName>
</protein>
<evidence type="ECO:0008006" key="5">
    <source>
        <dbReference type="Google" id="ProtNLM"/>
    </source>
</evidence>
<dbReference type="AlphaFoldDB" id="A0A1E4TQ45"/>
<keyword evidence="2" id="KW-0472">Membrane</keyword>
<keyword evidence="2" id="KW-0812">Transmembrane</keyword>
<keyword evidence="4" id="KW-1185">Reference proteome</keyword>
<evidence type="ECO:0000313" key="3">
    <source>
        <dbReference type="EMBL" id="ODV93870.1"/>
    </source>
</evidence>
<reference evidence="4" key="1">
    <citation type="submission" date="2016-05" db="EMBL/GenBank/DDBJ databases">
        <title>Comparative genomics of biotechnologically important yeasts.</title>
        <authorList>
            <consortium name="DOE Joint Genome Institute"/>
            <person name="Riley R."/>
            <person name="Haridas S."/>
            <person name="Wolfe K.H."/>
            <person name="Lopes M.R."/>
            <person name="Hittinger C.T."/>
            <person name="Goker M."/>
            <person name="Salamov A."/>
            <person name="Wisecaver J."/>
            <person name="Long T.M."/>
            <person name="Aerts A.L."/>
            <person name="Barry K."/>
            <person name="Choi C."/>
            <person name="Clum A."/>
            <person name="Coughlan A.Y."/>
            <person name="Deshpande S."/>
            <person name="Douglass A.P."/>
            <person name="Hanson S.J."/>
            <person name="Klenk H.-P."/>
            <person name="Labutti K."/>
            <person name="Lapidus A."/>
            <person name="Lindquist E."/>
            <person name="Lipzen A."/>
            <person name="Meier-Kolthoff J.P."/>
            <person name="Ohm R.A."/>
            <person name="Otillar R.P."/>
            <person name="Pangilinan J."/>
            <person name="Peng Y."/>
            <person name="Rokas A."/>
            <person name="Rosa C.A."/>
            <person name="Scheuner C."/>
            <person name="Sibirny A.A."/>
            <person name="Slot J.C."/>
            <person name="Stielow J.B."/>
            <person name="Sun H."/>
            <person name="Kurtzman C.P."/>
            <person name="Blackwell M."/>
            <person name="Grigoriev I.V."/>
            <person name="Jeffries T.W."/>
        </authorList>
    </citation>
    <scope>NUCLEOTIDE SEQUENCE [LARGE SCALE GENOMIC DNA]</scope>
    <source>
        <strain evidence="4">NRRL Y-2460</strain>
    </source>
</reference>
<dbReference type="Proteomes" id="UP000094236">
    <property type="component" value="Unassembled WGS sequence"/>
</dbReference>
<keyword evidence="2" id="KW-1133">Transmembrane helix</keyword>
<dbReference type="STRING" id="669874.A0A1E4TQ45"/>
<feature type="region of interest" description="Disordered" evidence="1">
    <location>
        <begin position="95"/>
        <end position="146"/>
    </location>
</feature>
<feature type="non-terminal residue" evidence="3">
    <location>
        <position position="296"/>
    </location>
</feature>
<evidence type="ECO:0000256" key="2">
    <source>
        <dbReference type="SAM" id="Phobius"/>
    </source>
</evidence>
<feature type="transmembrane region" description="Helical" evidence="2">
    <location>
        <begin position="27"/>
        <end position="52"/>
    </location>
</feature>
<sequence length="296" mass="33216">MSTAIDEKKALIDLESQHIKKKKRNPLFKFITSDTFLILTLITSIVLLYIVITTSSNKKFSVTNGNSNGNNHANKQLLSIPVNDQNTFRKMNLESSGSNTKLTKSKNKKIDASTDPDQRLAEDIRKTQEDNTNNINNNKNKKSLTNKGDKFNVLEEYNAIVALSPVILITWDDEMNEVPIKGYEEGGDSDLSQATQQIIQKDYEISKNFKNLITKSYQIFPQPTVVSIDKHPHYLELINYIMSKVEESGISKKNKFLPGLIINGRPVASGKAIESLHGNGKLVEYLKNWGDGVVSV</sequence>
<gene>
    <name evidence="3" type="ORF">PACTADRAFT_51620</name>
</gene>